<dbReference type="PANTHER" id="PTHR36222">
    <property type="entry name" value="SERINE PROTEASE INHIBITOR RV3364C"/>
    <property type="match status" value="1"/>
</dbReference>
<protein>
    <submittedName>
        <fullName evidence="2">Roadblock/LC7 domain-containing protein</fullName>
    </submittedName>
</protein>
<reference evidence="3" key="1">
    <citation type="submission" date="2023-07" db="EMBL/GenBank/DDBJ databases">
        <title>30 novel species of actinomycetes from the DSMZ collection.</title>
        <authorList>
            <person name="Nouioui I."/>
        </authorList>
    </citation>
    <scope>NUCLEOTIDE SEQUENCE [LARGE SCALE GENOMIC DNA]</scope>
    <source>
        <strain evidence="3">DSM 41981</strain>
    </source>
</reference>
<sequence>MTPNSLSWLMNDFRDRTEGVEHALLFSRDGLKLHWDDGLNPASDAPAATRDRVEYLAAIGSGIAGLAAEASDKLDCGGDPDYITLLFPGRQLLLVNAGHGAVLTVLAAADAEPGLVGAEMVRLIDRLSEHLGIAPRQAGTPA</sequence>
<evidence type="ECO:0000259" key="1">
    <source>
        <dbReference type="SMART" id="SM00960"/>
    </source>
</evidence>
<dbReference type="RefSeq" id="WP_161352922.1">
    <property type="nucleotide sequence ID" value="NZ_JAVRES010000019.1"/>
</dbReference>
<dbReference type="InterPro" id="IPR004942">
    <property type="entry name" value="Roadblock/LAMTOR2_dom"/>
</dbReference>
<dbReference type="SUPFAM" id="SSF103196">
    <property type="entry name" value="Roadblock/LC7 domain"/>
    <property type="match status" value="1"/>
</dbReference>
<dbReference type="Gene3D" id="3.30.450.30">
    <property type="entry name" value="Dynein light chain 2a, cytoplasmic"/>
    <property type="match status" value="1"/>
</dbReference>
<evidence type="ECO:0000313" key="3">
    <source>
        <dbReference type="Proteomes" id="UP001183535"/>
    </source>
</evidence>
<name>A0ABD5EVI7_9ACTN</name>
<dbReference type="InterPro" id="IPR053141">
    <property type="entry name" value="Mycobact_SerProt_Inhib_Rv3364c"/>
</dbReference>
<keyword evidence="3" id="KW-1185">Reference proteome</keyword>
<comment type="caution">
    <text evidence="2">The sequence shown here is derived from an EMBL/GenBank/DDBJ whole genome shotgun (WGS) entry which is preliminary data.</text>
</comment>
<dbReference type="Pfam" id="PF03259">
    <property type="entry name" value="Robl_LC7"/>
    <property type="match status" value="1"/>
</dbReference>
<dbReference type="Proteomes" id="UP001183535">
    <property type="component" value="Unassembled WGS sequence"/>
</dbReference>
<dbReference type="EMBL" id="JAVRES010000019">
    <property type="protein sequence ID" value="MDT0438655.1"/>
    <property type="molecule type" value="Genomic_DNA"/>
</dbReference>
<feature type="domain" description="Roadblock/LAMTOR2" evidence="1">
    <location>
        <begin position="7"/>
        <end position="107"/>
    </location>
</feature>
<gene>
    <name evidence="2" type="ORF">RM877_28645</name>
</gene>
<dbReference type="PANTHER" id="PTHR36222:SF1">
    <property type="entry name" value="SERINE PROTEASE INHIBITOR RV3364C"/>
    <property type="match status" value="1"/>
</dbReference>
<evidence type="ECO:0000313" key="2">
    <source>
        <dbReference type="EMBL" id="MDT0438655.1"/>
    </source>
</evidence>
<dbReference type="AlphaFoldDB" id="A0ABD5EVI7"/>
<proteinExistence type="predicted"/>
<dbReference type="SMART" id="SM00960">
    <property type="entry name" value="Robl_LC7"/>
    <property type="match status" value="1"/>
</dbReference>
<accession>A0ABD5EVI7</accession>
<organism evidence="2 3">
    <name type="scientific">Streptomyces doudnae</name>
    <dbReference type="NCBI Taxonomy" id="3075536"/>
    <lineage>
        <taxon>Bacteria</taxon>
        <taxon>Bacillati</taxon>
        <taxon>Actinomycetota</taxon>
        <taxon>Actinomycetes</taxon>
        <taxon>Kitasatosporales</taxon>
        <taxon>Streptomycetaceae</taxon>
        <taxon>Streptomyces</taxon>
    </lineage>
</organism>